<gene>
    <name evidence="1" type="ORF">J2S17_001811</name>
</gene>
<name>A0ABU0AFB0_9BACI</name>
<organism evidence="1 2">
    <name type="scientific">Cytobacillus purgationiresistens</name>
    <dbReference type="NCBI Taxonomy" id="863449"/>
    <lineage>
        <taxon>Bacteria</taxon>
        <taxon>Bacillati</taxon>
        <taxon>Bacillota</taxon>
        <taxon>Bacilli</taxon>
        <taxon>Bacillales</taxon>
        <taxon>Bacillaceae</taxon>
        <taxon>Cytobacillus</taxon>
    </lineage>
</organism>
<dbReference type="RefSeq" id="WP_307473916.1">
    <property type="nucleotide sequence ID" value="NZ_JAUSUB010000006.1"/>
</dbReference>
<dbReference type="EMBL" id="JAUSUB010000006">
    <property type="protein sequence ID" value="MDQ0269939.1"/>
    <property type="molecule type" value="Genomic_DNA"/>
</dbReference>
<reference evidence="1 2" key="1">
    <citation type="submission" date="2023-07" db="EMBL/GenBank/DDBJ databases">
        <title>Genomic Encyclopedia of Type Strains, Phase IV (KMG-IV): sequencing the most valuable type-strain genomes for metagenomic binning, comparative biology and taxonomic classification.</title>
        <authorList>
            <person name="Goeker M."/>
        </authorList>
    </citation>
    <scope>NUCLEOTIDE SEQUENCE [LARGE SCALE GENOMIC DNA]</scope>
    <source>
        <strain evidence="1 2">DSM 23494</strain>
    </source>
</reference>
<evidence type="ECO:0000313" key="1">
    <source>
        <dbReference type="EMBL" id="MDQ0269939.1"/>
    </source>
</evidence>
<sequence length="60" mass="6972">MSKEKEAKSQQKYGKEAFLKAEKNTNERLLLQVLLEDGKSYSKVDVTKIVKDWKQKEVKG</sequence>
<keyword evidence="2" id="KW-1185">Reference proteome</keyword>
<evidence type="ECO:0000313" key="2">
    <source>
        <dbReference type="Proteomes" id="UP001238088"/>
    </source>
</evidence>
<proteinExistence type="predicted"/>
<dbReference type="Proteomes" id="UP001238088">
    <property type="component" value="Unassembled WGS sequence"/>
</dbReference>
<comment type="caution">
    <text evidence="1">The sequence shown here is derived from an EMBL/GenBank/DDBJ whole genome shotgun (WGS) entry which is preliminary data.</text>
</comment>
<accession>A0ABU0AFB0</accession>
<protein>
    <submittedName>
        <fullName evidence="1">Uncharacterized protein</fullName>
    </submittedName>
</protein>